<reference evidence="4" key="1">
    <citation type="submission" date="2020-05" db="EMBL/GenBank/DDBJ databases">
        <authorList>
            <person name="Chiriac C."/>
            <person name="Salcher M."/>
            <person name="Ghai R."/>
            <person name="Kavagutti S V."/>
        </authorList>
    </citation>
    <scope>NUCLEOTIDE SEQUENCE</scope>
</reference>
<dbReference type="InterPro" id="IPR022973">
    <property type="entry name" value="Ribosomal_uL10_bac"/>
</dbReference>
<dbReference type="HAMAP" id="MF_00362">
    <property type="entry name" value="Ribosomal_uL10"/>
    <property type="match status" value="1"/>
</dbReference>
<dbReference type="EMBL" id="CAEZYZ010000021">
    <property type="protein sequence ID" value="CAB4738920.1"/>
    <property type="molecule type" value="Genomic_DNA"/>
</dbReference>
<evidence type="ECO:0000256" key="1">
    <source>
        <dbReference type="ARBA" id="ARBA00008889"/>
    </source>
</evidence>
<evidence type="ECO:0000256" key="2">
    <source>
        <dbReference type="ARBA" id="ARBA00022980"/>
    </source>
</evidence>
<sequence length="227" mass="23411">MAGANKANTVADLAEQFRTSSATVLTEYRGLTVAQLKKLRRTLGPTVTYTVVKNTLTKIAAKEAGVTGLDDLLAGPSAIAFVKGDPVDAAKGIRNFAKENPNLVIKGGVMDGVVLAAADIQKLADLESREVLLAKLAGAMKSKQSQAAALFAAPLAKTARALGALQTKLETESPVAAAPAAAVVESVVEEVVIEEAVEQEAAAEARVTEETAEAAVEEAVVEETTEG</sequence>
<dbReference type="AlphaFoldDB" id="A0A6J6SVW6"/>
<evidence type="ECO:0000256" key="3">
    <source>
        <dbReference type="ARBA" id="ARBA00023274"/>
    </source>
</evidence>
<dbReference type="InterPro" id="IPR002363">
    <property type="entry name" value="Ribosomal_uL10_CS_bac"/>
</dbReference>
<dbReference type="GO" id="GO:0003735">
    <property type="term" value="F:structural constituent of ribosome"/>
    <property type="evidence" value="ECO:0007669"/>
    <property type="project" value="InterPro"/>
</dbReference>
<keyword evidence="2" id="KW-0689">Ribosomal protein</keyword>
<name>A0A6J6SVW6_9ZZZZ</name>
<dbReference type="InterPro" id="IPR047865">
    <property type="entry name" value="Ribosomal_uL10_bac_type"/>
</dbReference>
<dbReference type="GO" id="GO:0015934">
    <property type="term" value="C:large ribosomal subunit"/>
    <property type="evidence" value="ECO:0007669"/>
    <property type="project" value="InterPro"/>
</dbReference>
<proteinExistence type="inferred from homology"/>
<dbReference type="PROSITE" id="PS01109">
    <property type="entry name" value="RIBOSOMAL_L10"/>
    <property type="match status" value="1"/>
</dbReference>
<protein>
    <submittedName>
        <fullName evidence="4">Unannotated protein</fullName>
    </submittedName>
</protein>
<accession>A0A6J6SVW6</accession>
<keyword evidence="3" id="KW-0687">Ribonucleoprotein</keyword>
<organism evidence="4">
    <name type="scientific">freshwater metagenome</name>
    <dbReference type="NCBI Taxonomy" id="449393"/>
    <lineage>
        <taxon>unclassified sequences</taxon>
        <taxon>metagenomes</taxon>
        <taxon>ecological metagenomes</taxon>
    </lineage>
</organism>
<dbReference type="Gene3D" id="6.10.250.290">
    <property type="match status" value="1"/>
</dbReference>
<dbReference type="SUPFAM" id="SSF160369">
    <property type="entry name" value="Ribosomal protein L10-like"/>
    <property type="match status" value="1"/>
</dbReference>
<evidence type="ECO:0000313" key="4">
    <source>
        <dbReference type="EMBL" id="CAB4738920.1"/>
    </source>
</evidence>
<dbReference type="GO" id="GO:0006412">
    <property type="term" value="P:translation"/>
    <property type="evidence" value="ECO:0007669"/>
    <property type="project" value="InterPro"/>
</dbReference>
<dbReference type="InterPro" id="IPR043141">
    <property type="entry name" value="Ribosomal_uL10-like_sf"/>
</dbReference>
<dbReference type="NCBIfam" id="NF000955">
    <property type="entry name" value="PRK00099.1-1"/>
    <property type="match status" value="1"/>
</dbReference>
<dbReference type="PANTHER" id="PTHR11560">
    <property type="entry name" value="39S RIBOSOMAL PROTEIN L10, MITOCHONDRIAL"/>
    <property type="match status" value="1"/>
</dbReference>
<dbReference type="CDD" id="cd05797">
    <property type="entry name" value="Ribosomal_L10"/>
    <property type="match status" value="1"/>
</dbReference>
<dbReference type="Pfam" id="PF00466">
    <property type="entry name" value="Ribosomal_L10"/>
    <property type="match status" value="1"/>
</dbReference>
<comment type="similarity">
    <text evidence="1">Belongs to the universal ribosomal protein uL10 family.</text>
</comment>
<dbReference type="Gene3D" id="3.30.70.1730">
    <property type="match status" value="1"/>
</dbReference>
<gene>
    <name evidence="4" type="ORF">UFOPK2810_00205</name>
</gene>
<dbReference type="InterPro" id="IPR001790">
    <property type="entry name" value="Ribosomal_uL10"/>
</dbReference>